<comment type="caution">
    <text evidence="1">The sequence shown here is derived from an EMBL/GenBank/DDBJ whole genome shotgun (WGS) entry which is preliminary data.</text>
</comment>
<gene>
    <name evidence="1" type="ORF">yberc0001_24530</name>
</gene>
<dbReference type="Proteomes" id="UP000010319">
    <property type="component" value="Unassembled WGS sequence"/>
</dbReference>
<proteinExistence type="predicted"/>
<organism evidence="1 2">
    <name type="scientific">Yersinia bercovieri ATCC 43970</name>
    <dbReference type="NCBI Taxonomy" id="349968"/>
    <lineage>
        <taxon>Bacteria</taxon>
        <taxon>Pseudomonadati</taxon>
        <taxon>Pseudomonadota</taxon>
        <taxon>Gammaproteobacteria</taxon>
        <taxon>Enterobacterales</taxon>
        <taxon>Yersiniaceae</taxon>
        <taxon>Yersinia</taxon>
    </lineage>
</organism>
<protein>
    <submittedName>
        <fullName evidence="1">Uncharacterized protein</fullName>
    </submittedName>
</protein>
<name>A0ABM9Y0V8_YERBE</name>
<accession>A0ABM9Y0V8</accession>
<reference evidence="1" key="1">
    <citation type="submission" date="2008-12" db="EMBL/GenBank/DDBJ databases">
        <title>Annotation of the Yersinia bercovieri ATCC 43970 genome.</title>
        <authorList>
            <person name="Read T.D."/>
            <person name="Akmal A."/>
            <person name="Bishop-Lilly K."/>
            <person name="Chen P.E."/>
            <person name="Cook C."/>
            <person name="Kiley M.P."/>
            <person name="Lentz S."/>
            <person name="Mateczun A."/>
            <person name="Nagarajan N."/>
            <person name="Nolan N."/>
            <person name="Osborne B.I."/>
            <person name="Pop M."/>
            <person name="Sozhamannan S."/>
            <person name="Stewart A.C."/>
            <person name="Sulakvelidze A."/>
            <person name="Thomason B."/>
            <person name="Willner K."/>
            <person name="Zwick M.E."/>
        </authorList>
    </citation>
    <scope>NUCLEOTIDE SEQUENCE [LARGE SCALE GENOMIC DNA]</scope>
    <source>
        <strain evidence="1">ATCC 43970</strain>
    </source>
</reference>
<keyword evidence="2" id="KW-1185">Reference proteome</keyword>
<evidence type="ECO:0000313" key="1">
    <source>
        <dbReference type="EMBL" id="EEQ07320.1"/>
    </source>
</evidence>
<dbReference type="EMBL" id="AALC02000013">
    <property type="protein sequence ID" value="EEQ07320.1"/>
    <property type="molecule type" value="Genomic_DNA"/>
</dbReference>
<evidence type="ECO:0000313" key="2">
    <source>
        <dbReference type="Proteomes" id="UP000010319"/>
    </source>
</evidence>
<sequence length="39" mass="4628">MKLIIIGTKITILHHKRYRPVMTPPIFITRPQSKPILFQ</sequence>